<feature type="non-terminal residue" evidence="2">
    <location>
        <position position="1"/>
    </location>
</feature>
<feature type="compositionally biased region" description="Basic residues" evidence="1">
    <location>
        <begin position="157"/>
        <end position="168"/>
    </location>
</feature>
<name>A0A6J4HCA4_9ACTN</name>
<dbReference type="AlphaFoldDB" id="A0A6J4HCA4"/>
<reference evidence="2" key="1">
    <citation type="submission" date="2020-02" db="EMBL/GenBank/DDBJ databases">
        <authorList>
            <person name="Meier V. D."/>
        </authorList>
    </citation>
    <scope>NUCLEOTIDE SEQUENCE</scope>
    <source>
        <strain evidence="2">AVDCRST_MAG20</strain>
    </source>
</reference>
<gene>
    <name evidence="2" type="ORF">AVDCRST_MAG20-516</name>
</gene>
<feature type="non-terminal residue" evidence="2">
    <location>
        <position position="259"/>
    </location>
</feature>
<feature type="compositionally biased region" description="Low complexity" evidence="1">
    <location>
        <begin position="20"/>
        <end position="32"/>
    </location>
</feature>
<dbReference type="EMBL" id="CADCSY010000024">
    <property type="protein sequence ID" value="CAA9218096.1"/>
    <property type="molecule type" value="Genomic_DNA"/>
</dbReference>
<protein>
    <submittedName>
        <fullName evidence="2">Molybdenum ABC transporter permease protein ModB</fullName>
    </submittedName>
</protein>
<organism evidence="2">
    <name type="scientific">uncultured Acidimicrobiales bacterium</name>
    <dbReference type="NCBI Taxonomy" id="310071"/>
    <lineage>
        <taxon>Bacteria</taxon>
        <taxon>Bacillati</taxon>
        <taxon>Actinomycetota</taxon>
        <taxon>Acidimicrobiia</taxon>
        <taxon>Acidimicrobiales</taxon>
        <taxon>environmental samples</taxon>
    </lineage>
</organism>
<feature type="compositionally biased region" description="Basic residues" evidence="1">
    <location>
        <begin position="140"/>
        <end position="150"/>
    </location>
</feature>
<feature type="compositionally biased region" description="Basic and acidic residues" evidence="1">
    <location>
        <begin position="48"/>
        <end position="80"/>
    </location>
</feature>
<accession>A0A6J4HCA4</accession>
<feature type="compositionally biased region" description="Basic residues" evidence="1">
    <location>
        <begin position="179"/>
        <end position="191"/>
    </location>
</feature>
<evidence type="ECO:0000256" key="1">
    <source>
        <dbReference type="SAM" id="MobiDB-lite"/>
    </source>
</evidence>
<feature type="region of interest" description="Disordered" evidence="1">
    <location>
        <begin position="1"/>
        <end position="97"/>
    </location>
</feature>
<proteinExistence type="predicted"/>
<evidence type="ECO:0000313" key="2">
    <source>
        <dbReference type="EMBL" id="CAA9218096.1"/>
    </source>
</evidence>
<feature type="region of interest" description="Disordered" evidence="1">
    <location>
        <begin position="140"/>
        <end position="259"/>
    </location>
</feature>
<feature type="compositionally biased region" description="Basic residues" evidence="1">
    <location>
        <begin position="222"/>
        <end position="236"/>
    </location>
</feature>
<feature type="compositionally biased region" description="Low complexity" evidence="1">
    <location>
        <begin position="84"/>
        <end position="94"/>
    </location>
</feature>
<sequence length="259" mass="27958">ARSHAVGGRPAGRRRRRLRGAPLRRAASAGAVDEPPRRGPPARRHRCAAAERHHGLGCDRLLPRHRDPARLGAGPHEHPRAFVGTGPRDAADGPAAGGGRRCAAVRLRPAGPAGRAGLRHHRPAAPLLGVGSGRREHLRGHAVPRPHRRVGPASGRHPVRGRRSHARRQPVDDLPAGHRPQRRTLDHHRRPAVLGEGTGRVRGHRHLRGQPPGPDADDAARRLPRPRVRPGCRHRPLPGADRRVAGRPRPAPRPLAGGL</sequence>